<evidence type="ECO:0000259" key="7">
    <source>
        <dbReference type="Pfam" id="PF12780"/>
    </source>
</evidence>
<gene>
    <name evidence="8" type="ORF">OXX778_LOCUS2884</name>
</gene>
<feature type="non-terminal residue" evidence="8">
    <location>
        <position position="1"/>
    </location>
</feature>
<feature type="domain" description="Dynein heavy chain coiled coil stalk" evidence="6">
    <location>
        <begin position="3200"/>
        <end position="3506"/>
    </location>
</feature>
<feature type="domain" description="Dynein heavy chain AAA module D4" evidence="7">
    <location>
        <begin position="2872"/>
        <end position="3097"/>
    </location>
</feature>
<feature type="domain" description="Dynein heavy chain hydrolytic ATP-binding dynein motor region" evidence="5">
    <location>
        <begin position="1897"/>
        <end position="2103"/>
    </location>
</feature>
<dbReference type="Pfam" id="PF12774">
    <property type="entry name" value="AAA_6"/>
    <property type="match status" value="2"/>
</dbReference>
<feature type="coiled-coil region" evidence="3">
    <location>
        <begin position="3080"/>
        <end position="3107"/>
    </location>
</feature>
<feature type="coiled-coil region" evidence="3">
    <location>
        <begin position="3181"/>
        <end position="3257"/>
    </location>
</feature>
<name>A0A813NDU3_9BILA</name>
<comment type="caution">
    <text evidence="8">The sequence shown here is derived from an EMBL/GenBank/DDBJ whole genome shotgun (WGS) entry which is preliminary data.</text>
</comment>
<dbReference type="GO" id="GO:0005524">
    <property type="term" value="F:ATP binding"/>
    <property type="evidence" value="ECO:0007669"/>
    <property type="project" value="InterPro"/>
</dbReference>
<feature type="domain" description="Dynein heavy chain hydrolytic ATP-binding dynein motor region" evidence="5">
    <location>
        <begin position="1666"/>
        <end position="1781"/>
    </location>
</feature>
<organism evidence="8 9">
    <name type="scientific">Brachionus calyciflorus</name>
    <dbReference type="NCBI Taxonomy" id="104777"/>
    <lineage>
        <taxon>Eukaryota</taxon>
        <taxon>Metazoa</taxon>
        <taxon>Spiralia</taxon>
        <taxon>Gnathifera</taxon>
        <taxon>Rotifera</taxon>
        <taxon>Eurotatoria</taxon>
        <taxon>Monogononta</taxon>
        <taxon>Pseudotrocha</taxon>
        <taxon>Ploima</taxon>
        <taxon>Brachionidae</taxon>
        <taxon>Brachionus</taxon>
    </lineage>
</organism>
<dbReference type="Pfam" id="PF12780">
    <property type="entry name" value="AAA_8"/>
    <property type="match status" value="1"/>
</dbReference>
<keyword evidence="9" id="KW-1185">Reference proteome</keyword>
<dbReference type="Gene3D" id="1.20.58.1120">
    <property type="match status" value="1"/>
</dbReference>
<dbReference type="InterPro" id="IPR042228">
    <property type="entry name" value="Dynein_linker_3"/>
</dbReference>
<dbReference type="GO" id="GO:0045505">
    <property type="term" value="F:dynein intermediate chain binding"/>
    <property type="evidence" value="ECO:0007669"/>
    <property type="project" value="InterPro"/>
</dbReference>
<dbReference type="Gene3D" id="3.20.180.20">
    <property type="entry name" value="Dynein heavy chain, N-terminal domain 2"/>
    <property type="match status" value="1"/>
</dbReference>
<protein>
    <submittedName>
        <fullName evidence="8">Uncharacterized protein</fullName>
    </submittedName>
</protein>
<dbReference type="GO" id="GO:0007018">
    <property type="term" value="P:microtubule-based movement"/>
    <property type="evidence" value="ECO:0007669"/>
    <property type="project" value="InterPro"/>
</dbReference>
<dbReference type="Pfam" id="PF12777">
    <property type="entry name" value="MT"/>
    <property type="match status" value="1"/>
</dbReference>
<dbReference type="EMBL" id="CAJNOC010000240">
    <property type="protein sequence ID" value="CAF0731771.1"/>
    <property type="molecule type" value="Genomic_DNA"/>
</dbReference>
<evidence type="ECO:0000313" key="9">
    <source>
        <dbReference type="Proteomes" id="UP000663879"/>
    </source>
</evidence>
<keyword evidence="2 3" id="KW-0175">Coiled coil</keyword>
<dbReference type="PANTHER" id="PTHR45703">
    <property type="entry name" value="DYNEIN HEAVY CHAIN"/>
    <property type="match status" value="1"/>
</dbReference>
<dbReference type="Gene3D" id="1.20.140.100">
    <property type="entry name" value="Dynein heavy chain, N-terminal domain 2"/>
    <property type="match status" value="1"/>
</dbReference>
<evidence type="ECO:0000259" key="6">
    <source>
        <dbReference type="Pfam" id="PF12777"/>
    </source>
</evidence>
<dbReference type="Pfam" id="PF12775">
    <property type="entry name" value="AAA_7"/>
    <property type="match status" value="1"/>
</dbReference>
<dbReference type="Gene3D" id="3.40.50.300">
    <property type="entry name" value="P-loop containing nucleotide triphosphate hydrolases"/>
    <property type="match status" value="5"/>
</dbReference>
<dbReference type="Gene3D" id="1.20.920.20">
    <property type="match status" value="1"/>
</dbReference>
<dbReference type="InterPro" id="IPR024317">
    <property type="entry name" value="Dynein_heavy_chain_D4_dom"/>
</dbReference>
<dbReference type="PANTHER" id="PTHR45703:SF36">
    <property type="entry name" value="DYNEIN HEAVY CHAIN, CYTOPLASMIC"/>
    <property type="match status" value="1"/>
</dbReference>
<feature type="domain" description="Dynein heavy chain linker" evidence="4">
    <location>
        <begin position="1035"/>
        <end position="1502"/>
    </location>
</feature>
<dbReference type="Pfam" id="PF08393">
    <property type="entry name" value="DHC_N2"/>
    <property type="match status" value="1"/>
</dbReference>
<dbReference type="InterPro" id="IPR035699">
    <property type="entry name" value="AAA_6"/>
</dbReference>
<dbReference type="Proteomes" id="UP000663879">
    <property type="component" value="Unassembled WGS sequence"/>
</dbReference>
<dbReference type="InterPro" id="IPR027417">
    <property type="entry name" value="P-loop_NTPase"/>
</dbReference>
<evidence type="ECO:0000313" key="8">
    <source>
        <dbReference type="EMBL" id="CAF0731771.1"/>
    </source>
</evidence>
<evidence type="ECO:0000259" key="4">
    <source>
        <dbReference type="Pfam" id="PF08393"/>
    </source>
</evidence>
<comment type="similarity">
    <text evidence="1">Belongs to the dynein heavy chain family.</text>
</comment>
<evidence type="ECO:0000256" key="3">
    <source>
        <dbReference type="SAM" id="Coils"/>
    </source>
</evidence>
<evidence type="ECO:0000259" key="5">
    <source>
        <dbReference type="Pfam" id="PF12774"/>
    </source>
</evidence>
<dbReference type="GO" id="GO:0030286">
    <property type="term" value="C:dynein complex"/>
    <property type="evidence" value="ECO:0007669"/>
    <property type="project" value="InterPro"/>
</dbReference>
<dbReference type="OrthoDB" id="5986589at2759"/>
<proteinExistence type="inferred from homology"/>
<dbReference type="InterPro" id="IPR026983">
    <property type="entry name" value="DHC"/>
</dbReference>
<accession>A0A813NDU3</accession>
<dbReference type="Gene3D" id="1.20.920.30">
    <property type="match status" value="1"/>
</dbReference>
<dbReference type="SUPFAM" id="SSF52540">
    <property type="entry name" value="P-loop containing nucleoside triphosphate hydrolases"/>
    <property type="match status" value="2"/>
</dbReference>
<dbReference type="InterPro" id="IPR024743">
    <property type="entry name" value="Dynein_HC_stalk"/>
</dbReference>
<reference evidence="8" key="1">
    <citation type="submission" date="2021-02" db="EMBL/GenBank/DDBJ databases">
        <authorList>
            <person name="Nowell W R."/>
        </authorList>
    </citation>
    <scope>NUCLEOTIDE SEQUENCE</scope>
    <source>
        <strain evidence="8">Ploen Becks lab</strain>
    </source>
</reference>
<evidence type="ECO:0000256" key="1">
    <source>
        <dbReference type="ARBA" id="ARBA00008887"/>
    </source>
</evidence>
<sequence length="3927" mass="458981">MEPKIQNTNLTDKTLKLPVINNTKHNNIFKIIQNNEPDINKINQLIFKLRSKIENGDSFDGDLNELKTDLIKTVVNTLMTNSDKDWHFLHLYFKSLIPVCKYLENDRRIHHYLNRIQCISTRKGQNKDFLELINLLNNTFPLTKNTQEINYVKAYMDKKDQSKLDFLVPNPIINFYDGKLDPYSNKIKDIKFKPSGGPNLKEINQVLSKVTLSSFKSETNWKEKDSRLVLATSLNLDELDETIVSKPIEKRNLFEYLNHDDDDEIIKLEYIEKKYSHECPDFEEKCINLSGRDMVFYLLKSTHLANAVSFYLNPIESKLYRPYDLITVPKSKAQSEHYIFSVFGVMHLISGEENERLTLDEWNRHAVLWEACSKIKFFKEFLYRKFMYRWRTNSKYSQFLKLKKSISKNIIQSVPFYQEALIHISKLIQSIYNINFYPDFNRDNLIQEKSQLKQKNLFNLDQFLSKIDDLTFKSEEVLEFFFVYVKYVLEHTRHRYFDKLRFYETLVYQAKTTGEMNKSMSIQKDFRTKAEKELANLSHEIGLIGNFTCLVSSMLASNLLQIVKIELIRLLDEFDECLNDKRGPLFYAELGFDNEHKVTMLPNQNTFVNEIMKSIRKMLNAIIYASKIIDFEGTLKDNEKYGYSLINYKIDEDEELSDDLSEKLEDRKTDYYYFKMIDKQRDDLPVKKPILNMTRDYDLNLLDKKLVLKFKEEILKVDNYLIKAQANPLKSISFSSIILNDEILNGHIDRIHKTLIQATEEIQQFCEDNSWLNEIKAYISKWSNKLIYEWKQKGAGEFEEQLGKIRNWTETIKNNFEKILITNNKILKISTSPVEQFLLPKLDSIYVEICECLVTQINSDSLDFIEQINLIIQEIEEKPQNIEDFARYAKKASKYKTDITLNEHKIKLIKSLTEVLRIYYRPLNLEEEQLDTQLQDTWKFFLAKIQETLVFVNTQSPSILDQLETLYNKYLEEIRLIHYTGTTGIYLDPSQDSTKIIEDLKNLCHDLAAVEKILNQCALWREAITEQAEDMSFLTRLSSQLIARKELWKYYQVTYHHIKDWKNTDIKKLPVKKIEEKLAFWEGQAQEIKKTLLDDDDKVWSSWWDLLVTFKMNMTWIDKLASDIFKDEHFQELLAAIGLEYIPKKVYTVQDLIDLKLLDYSDLINQIYKRGWIDSNHIVQFNSIIELWNSKLKYKLAKNFPIKLYKQDKFKLDSLNDKKAKGSKTSRIKELKEMSRKQSDEQMTLLTNVTYKLVDIDEIRFYADDSIIKLDMILESQVNKKIKEDVLELKIKINKILEISELWMEVQQKWLWLEKIYSDTDNFVRPTQDSVSFQSILNEFKDLQCKINNDPYVMNIVKDEFYKNKLTELSNKFSLHCNNFDNIIEQSCHEFPRFYFLEKKKLIETLSQMRDCRKYLETVKLCFSGVKDLAYSLPKDLSGDKPDALALDINASELEVTGITGRNGGEKLLFFTSLKSYSLQKPSEWFDNFSKIMRSSLCRHMHSYLDKLEDHADYQTIVSLDKRLGEIKDIPTQIVILGESLIWCKHVTRIIEHKKIDEFKYIMNYLNNSISKLSSLQVTSLDANERDLYSKLILWLVYAKELTLSLIDVKNLHQFSYEWLRIMKYKYEKRVILKNSEELDPMEISVIMYNKYENVHVNQMTSNIIYDFEFHDLSSQLVLNPLTDKCFLNLTSAISSFRCGTLTGPNATGKRQTLNLLAQNCGQFLMQINCSYELTNELADRMLKGLVYSGCWLLFDHVDKLEKSVLSSIGFQLEYLRSSAKILTEKDNSMNGILDTNMIRQRPLTCQKQNPKLQRVHTVPFYFVNNTGLKTYFEEPYDDEYDNIPTYDDSKGDLRFKGNRPKSTGQKPNEELKRIEDAINYGPNKPDLHFKRTYLGYIRFMGRIVRINTNLACFMTTRSYEKFPENIKNCTRNVRLIEPDLYQITKALLLSQGFNQGLTDVETLSKKLIDFLTLLPSIISNDFIRKCLNISTISKIIQLSAIKYRQDKGRQERAICLNLACLFGPNFVNPNDKVLFNSLLKKIFDYEPTSFIEETLSNLIKSQMADNGLKINNKQIQKMIDLYTSLRVNQIVILSGPPLDGKTTIWKTLSKAINLLQSRENNNSKSSEVFKKYSILVNFLNDEQRFPDIMTYHTFPGAYKNDNHFSKLIGQCVSSYNSTYNLQKDQSNNKKVNFKQIEKWIVLDSNIDEQTLVEQLALLNGNVEPLSTPNKIPETVKFIIETPNLSNVSPSIISKTMLIIQQDLDWKYVLESKISQVGLKYSVPKSKVSILQEYAIRCFNEIKSRIDLLNFKSIIHGNLPLESISFNSFILLYVNLIDCLLKKFGTELKQSDQDDISNWKGLKSINAYAFFWSIGSYVSTENNMNSFNDLVNEIISKCNPEWNHVNAKLFESEIDIKSNRLLTFQRNTNNLTNKDWIIIDYQYQANFIKLCIDNSMPCLVYGDLGIGKTNLIEKILVNKYDFTKLNNTEPNDYVYEILLKQAQFYRNKKYTSINGYKTNYIFFIDDLNVSFSSESNGSASMELMRLLFETKSLFNKDDQLLTPFNDMNFMLTCSYPRNTSNFKPLNEQLLKHVIPIHLNPNPISLLEGVYSLQVQNWLEEFPTASVQYPRELAQSIIKSLGEIYLLVKDHLKPIPKKPHYLFNFKDISKVVQGIQLLASKSKVVPVKLAKKSKDSQDQVLQQTITIIKLLAHELMRVFLDRVNDLNDEKWFKYVLARILEKNFCYPTDTELEEIGDGIYNKTEYMDDDYNYMYNQDKSLKKVVTFKVGLTLDRNFQPFKGALISKEQLGINDPEQFLNILFSKLIIRQPNLGSQKSLSTIERSTYLESNMSDLMNAATSSLDLYEKNKNLRMNFFFHEEAIKHLARLTRVYCMTRGHAILISQQYGLGRTNSVRLSAFLSKMKYFEARVTQDNEKSEKYLRAVLRQCCLIAGIKGSNCIIYIKMEYYPHKILENLISFIKTGIYPELFTEQEIWNIANEISPGISSTKRVERTLLVYNNFLNLIQERVHLIISLPSGLSEHDLTDLFKRHSSLYTDFYVDIYKPLNFEILNSIARYYLALQIEENKARKLSRKYNRFEDDEDNLSLKEIQIFSTVMVDLHLTAVESYINTYKPSLSRLSLPKPFNVSMFKQLSICFLIYMKRIKEQENFKIEKFDRVFDKINQVNEKIKTYDTLRNNLKKNIDDLEKVVEAWDEKISKQKDAFQIAVNECRKEEALVDEMSQALEKLKQDVMKDVNEFNKSFTPQYELAVKAIESLSETSFSELKSFRSPPQQVLSVVDALCVMFGKPTGWESGKLLLLRKGFFDDLVFYDKKNVPNEVFAYLEELCKSPDFLGVTIKTGSVAAASFCEWIRAVYEFSKFERTVGQKHKELKEFEELYNHRLTILGEKRLNSEKICQILEGYCSQRVSVLKDIKKIHLEMQKINEDEKKAEILLKLLDDDYKNWKSQYNNALNLINTYKLDALMTSAYVCYMGIFDSNKRKIIFNKWKEAISKTKSKESINLSLRETFDLKEILINSFYYKNLIVQLNKLGLKDEHFIHNALILREFCSLPTTMSWPLIFDPENYSLRINCLLQESIDSLKNTLNAEFINSTPITATSGPLKNQGSVFAPMRDNNSDEIPVNESTVAENPSNNALNETFTSINYEQNSLINQSMIMSTYESIQPNIARVESLPPYSVQSSRLSHSRKSVTSHMSERSSIWEASTFYSRSQTVQTVYHTKSGRPLLESLQASFEAEVNLPSIETDLNIMPKDNLCILDASDCDLEYKLLNAAVHGLAVFLKNSERYPLKSRIVEILLERDYFYNSNINKEYLKFGDEEIFISPGFKLILHVNTPMLAQTKSKNNFLFHRMTSQLNAAHYCVDLTPSNNFISEDFLNTIMDMEKPGYINQMILADKIFFESEFNIVNRQ</sequence>
<dbReference type="InterPro" id="IPR013602">
    <property type="entry name" value="Dynein_heavy_linker"/>
</dbReference>
<dbReference type="GO" id="GO:0051959">
    <property type="term" value="F:dynein light intermediate chain binding"/>
    <property type="evidence" value="ECO:0007669"/>
    <property type="project" value="InterPro"/>
</dbReference>
<evidence type="ECO:0000256" key="2">
    <source>
        <dbReference type="ARBA" id="ARBA00023054"/>
    </source>
</evidence>
<dbReference type="InterPro" id="IPR042222">
    <property type="entry name" value="Dynein_2_N"/>
</dbReference>